<evidence type="ECO:0000256" key="10">
    <source>
        <dbReference type="ARBA" id="ARBA00048205"/>
    </source>
</evidence>
<dbReference type="KEGG" id="tni:TVNIR_0470"/>
<feature type="domain" description="DUS-like FMN-binding" evidence="16">
    <location>
        <begin position="21"/>
        <end position="319"/>
    </location>
</feature>
<dbReference type="Proteomes" id="UP000010809">
    <property type="component" value="Chromosome"/>
</dbReference>
<evidence type="ECO:0000256" key="12">
    <source>
        <dbReference type="PIRNR" id="PIRNR006621"/>
    </source>
</evidence>
<dbReference type="GO" id="GO:0050660">
    <property type="term" value="F:flavin adenine dinucleotide binding"/>
    <property type="evidence" value="ECO:0007669"/>
    <property type="project" value="InterPro"/>
</dbReference>
<gene>
    <name evidence="17" type="primary">dusB [H]</name>
    <name evidence="17" type="ordered locus">TVNIR_0470</name>
</gene>
<feature type="binding site" evidence="14">
    <location>
        <begin position="231"/>
        <end position="232"/>
    </location>
    <ligand>
        <name>FMN</name>
        <dbReference type="ChEBI" id="CHEBI:58210"/>
    </ligand>
</feature>
<dbReference type="EC" id="1.3.1.-" evidence="12"/>
<keyword evidence="18" id="KW-1185">Reference proteome</keyword>
<evidence type="ECO:0000256" key="8">
    <source>
        <dbReference type="ARBA" id="ARBA00022884"/>
    </source>
</evidence>
<dbReference type="InterPro" id="IPR013785">
    <property type="entry name" value="Aldolase_TIM"/>
</dbReference>
<dbReference type="PROSITE" id="PS01136">
    <property type="entry name" value="UPF0034"/>
    <property type="match status" value="1"/>
</dbReference>
<comment type="catalytic activity">
    <reaction evidence="10">
        <text>a 5,6-dihydrouridine in tRNA + NADP(+) = a uridine in tRNA + NADPH + H(+)</text>
        <dbReference type="Rhea" id="RHEA:23624"/>
        <dbReference type="Rhea" id="RHEA-COMP:13339"/>
        <dbReference type="Rhea" id="RHEA-COMP:13887"/>
        <dbReference type="ChEBI" id="CHEBI:15378"/>
        <dbReference type="ChEBI" id="CHEBI:57783"/>
        <dbReference type="ChEBI" id="CHEBI:58349"/>
        <dbReference type="ChEBI" id="CHEBI:65315"/>
        <dbReference type="ChEBI" id="CHEBI:74443"/>
    </reaction>
</comment>
<keyword evidence="9 12" id="KW-0560">Oxidoreductase</keyword>
<dbReference type="GO" id="GO:0017150">
    <property type="term" value="F:tRNA dihydrouridine synthase activity"/>
    <property type="evidence" value="ECO:0007669"/>
    <property type="project" value="InterPro"/>
</dbReference>
<dbReference type="Pfam" id="PF01207">
    <property type="entry name" value="Dus"/>
    <property type="match status" value="1"/>
</dbReference>
<keyword evidence="4 12" id="KW-0285">Flavoprotein</keyword>
<dbReference type="SUPFAM" id="SSF51395">
    <property type="entry name" value="FMN-linked oxidoreductases"/>
    <property type="match status" value="1"/>
</dbReference>
<comment type="cofactor">
    <cofactor evidence="1 12 14">
        <name>FMN</name>
        <dbReference type="ChEBI" id="CHEBI:58210"/>
    </cofactor>
</comment>
<keyword evidence="5 12" id="KW-0288">FMN</keyword>
<accession>L0DT51</accession>
<dbReference type="PANTHER" id="PTHR45846:SF1">
    <property type="entry name" value="TRNA-DIHYDROURIDINE(47) SYNTHASE [NAD(P)(+)]-LIKE"/>
    <property type="match status" value="1"/>
</dbReference>
<evidence type="ECO:0000256" key="14">
    <source>
        <dbReference type="PIRSR" id="PIRSR006621-2"/>
    </source>
</evidence>
<keyword evidence="7" id="KW-0521">NADP</keyword>
<evidence type="ECO:0000313" key="17">
    <source>
        <dbReference type="EMBL" id="AGA32172.1"/>
    </source>
</evidence>
<evidence type="ECO:0000256" key="2">
    <source>
        <dbReference type="ARBA" id="ARBA00002790"/>
    </source>
</evidence>
<dbReference type="Gene3D" id="3.20.20.70">
    <property type="entry name" value="Aldolase class I"/>
    <property type="match status" value="1"/>
</dbReference>
<comment type="catalytic activity">
    <reaction evidence="11">
        <text>a 5,6-dihydrouridine in tRNA + NAD(+) = a uridine in tRNA + NADH + H(+)</text>
        <dbReference type="Rhea" id="RHEA:54452"/>
        <dbReference type="Rhea" id="RHEA-COMP:13339"/>
        <dbReference type="Rhea" id="RHEA-COMP:13887"/>
        <dbReference type="ChEBI" id="CHEBI:15378"/>
        <dbReference type="ChEBI" id="CHEBI:57540"/>
        <dbReference type="ChEBI" id="CHEBI:57945"/>
        <dbReference type="ChEBI" id="CHEBI:65315"/>
        <dbReference type="ChEBI" id="CHEBI:74443"/>
    </reaction>
</comment>
<dbReference type="Gene3D" id="1.10.1200.80">
    <property type="entry name" value="Putative flavin oxidoreducatase, domain 2"/>
    <property type="match status" value="1"/>
</dbReference>
<dbReference type="PANTHER" id="PTHR45846">
    <property type="entry name" value="TRNA-DIHYDROURIDINE(47) SYNTHASE [NAD(P)(+)]-LIKE"/>
    <property type="match status" value="1"/>
</dbReference>
<protein>
    <recommendedName>
        <fullName evidence="12">tRNA-dihydrouridine synthase</fullName>
        <ecNumber evidence="12">1.3.1.-</ecNumber>
    </recommendedName>
</protein>
<keyword evidence="6 12" id="KW-0819">tRNA processing</keyword>
<name>L0DT51_THIND</name>
<keyword evidence="3" id="KW-0820">tRNA-binding</keyword>
<evidence type="ECO:0000256" key="15">
    <source>
        <dbReference type="SAM" id="MobiDB-lite"/>
    </source>
</evidence>
<evidence type="ECO:0000256" key="7">
    <source>
        <dbReference type="ARBA" id="ARBA00022857"/>
    </source>
</evidence>
<evidence type="ECO:0000256" key="5">
    <source>
        <dbReference type="ARBA" id="ARBA00022643"/>
    </source>
</evidence>
<dbReference type="PATRIC" id="fig|1255043.3.peg.473"/>
<dbReference type="InterPro" id="IPR035587">
    <property type="entry name" value="DUS-like_FMN-bd"/>
</dbReference>
<dbReference type="InterPro" id="IPR024036">
    <property type="entry name" value="tRNA-dHydroUridine_Synthase_C"/>
</dbReference>
<feature type="binding site" evidence="14">
    <location>
        <position position="77"/>
    </location>
    <ligand>
        <name>FMN</name>
        <dbReference type="ChEBI" id="CHEBI:58210"/>
    </ligand>
</feature>
<comment type="similarity">
    <text evidence="12">Belongs to the dus family.</text>
</comment>
<dbReference type="CDD" id="cd02801">
    <property type="entry name" value="DUS_like_FMN"/>
    <property type="match status" value="1"/>
</dbReference>
<organism evidence="17 18">
    <name type="scientific">Thioalkalivibrio nitratireducens (strain DSM 14787 / UNIQEM 213 / ALEN2)</name>
    <dbReference type="NCBI Taxonomy" id="1255043"/>
    <lineage>
        <taxon>Bacteria</taxon>
        <taxon>Pseudomonadati</taxon>
        <taxon>Pseudomonadota</taxon>
        <taxon>Gammaproteobacteria</taxon>
        <taxon>Chromatiales</taxon>
        <taxon>Ectothiorhodospiraceae</taxon>
        <taxon>Thioalkalivibrio</taxon>
    </lineage>
</organism>
<dbReference type="InterPro" id="IPR001269">
    <property type="entry name" value="DUS_fam"/>
</dbReference>
<dbReference type="NCBIfam" id="TIGR00737">
    <property type="entry name" value="nifR3_yhdG"/>
    <property type="match status" value="1"/>
</dbReference>
<evidence type="ECO:0000256" key="3">
    <source>
        <dbReference type="ARBA" id="ARBA00022555"/>
    </source>
</evidence>
<reference evidence="17" key="1">
    <citation type="submission" date="2015-12" db="EMBL/GenBank/DDBJ databases">
        <authorList>
            <person name="Tikhonova T.V."/>
            <person name="Pavlov A.R."/>
            <person name="Beletsky A.V."/>
            <person name="Mardanov A.V."/>
            <person name="Sorokin D.Y."/>
            <person name="Ravin N.V."/>
            <person name="Popov V.O."/>
        </authorList>
    </citation>
    <scope>NUCLEOTIDE SEQUENCE</scope>
    <source>
        <strain evidence="17">DSM 14787</strain>
    </source>
</reference>
<feature type="binding site" evidence="14">
    <location>
        <begin position="23"/>
        <end position="25"/>
    </location>
    <ligand>
        <name>FMN</name>
        <dbReference type="ChEBI" id="CHEBI:58210"/>
    </ligand>
</feature>
<dbReference type="AlphaFoldDB" id="L0DT51"/>
<evidence type="ECO:0000259" key="16">
    <source>
        <dbReference type="Pfam" id="PF01207"/>
    </source>
</evidence>
<evidence type="ECO:0000313" key="18">
    <source>
        <dbReference type="Proteomes" id="UP000010809"/>
    </source>
</evidence>
<dbReference type="InterPro" id="IPR018517">
    <property type="entry name" value="tRNA_hU_synthase_CS"/>
</dbReference>
<dbReference type="HOGENOM" id="CLU_013299_0_1_6"/>
<sequence length="347" mass="37375">MTAERGIQLGTHRFPGPVVFLAPMAGVSDRPFRQLCRRLGASGAVSEMVTSDTRLWDTAKTRHRLDHRGEPAPRIVQLLGNEPDRLAQAARENVARGADIIDLNLGCPAKKVCRKAAGSALLADEDLVERLLQALTAAVTVPVTLKMRLGIDRDHLTATRIARIAERAGVAMLTVHGRTRACGYRGEVDYRAIAAVVDAVGIPVLANGDITTVEHATAVLRQTGAAGLMIGRGAQGRPWLPGRIRAALDGRPVPPPPGREALGRLIEEHVAALHRQYGQDQGVRIARKHIGWYLLHNRPEIDRRPLLELADAGEQLAAIRTMFGRSAGPRTVPPAPGDDDVSIVTGD</sequence>
<dbReference type="InterPro" id="IPR004652">
    <property type="entry name" value="DusB-like"/>
</dbReference>
<dbReference type="PIRSF" id="PIRSF006621">
    <property type="entry name" value="Dus"/>
    <property type="match status" value="1"/>
</dbReference>
<proteinExistence type="inferred from homology"/>
<evidence type="ECO:0000256" key="11">
    <source>
        <dbReference type="ARBA" id="ARBA00048802"/>
    </source>
</evidence>
<dbReference type="EMBL" id="CP003989">
    <property type="protein sequence ID" value="AGA32172.1"/>
    <property type="molecule type" value="Genomic_DNA"/>
</dbReference>
<dbReference type="GO" id="GO:0000049">
    <property type="term" value="F:tRNA binding"/>
    <property type="evidence" value="ECO:0007669"/>
    <property type="project" value="UniProtKB-KW"/>
</dbReference>
<evidence type="ECO:0000256" key="1">
    <source>
        <dbReference type="ARBA" id="ARBA00001917"/>
    </source>
</evidence>
<keyword evidence="8" id="KW-0694">RNA-binding</keyword>
<evidence type="ECO:0000256" key="4">
    <source>
        <dbReference type="ARBA" id="ARBA00022630"/>
    </source>
</evidence>
<dbReference type="eggNOG" id="COG0042">
    <property type="taxonomic scope" value="Bacteria"/>
</dbReference>
<evidence type="ECO:0000256" key="6">
    <source>
        <dbReference type="ARBA" id="ARBA00022694"/>
    </source>
</evidence>
<feature type="active site" description="Proton donor" evidence="13">
    <location>
        <position position="107"/>
    </location>
</feature>
<evidence type="ECO:0000256" key="9">
    <source>
        <dbReference type="ARBA" id="ARBA00023002"/>
    </source>
</evidence>
<feature type="region of interest" description="Disordered" evidence="15">
    <location>
        <begin position="326"/>
        <end position="347"/>
    </location>
</feature>
<keyword evidence="14" id="KW-0547">Nucleotide-binding</keyword>
<feature type="binding site" evidence="14">
    <location>
        <position position="176"/>
    </location>
    <ligand>
        <name>FMN</name>
        <dbReference type="ChEBI" id="CHEBI:58210"/>
    </ligand>
</feature>
<dbReference type="STRING" id="1255043.TVNIR_0470"/>
<evidence type="ECO:0000256" key="13">
    <source>
        <dbReference type="PIRSR" id="PIRSR006621-1"/>
    </source>
</evidence>
<comment type="function">
    <text evidence="2 12">Catalyzes the synthesis of 5,6-dihydrouridine (D), a modified base found in the D-loop of most tRNAs, via the reduction of the C5-C6 double bond in target uridines.</text>
</comment>
<feature type="binding site" evidence="14">
    <location>
        <position position="146"/>
    </location>
    <ligand>
        <name>FMN</name>
        <dbReference type="ChEBI" id="CHEBI:58210"/>
    </ligand>
</feature>